<dbReference type="InParanoid" id="A0A2J6TUS0"/>
<dbReference type="GO" id="GO:0000266">
    <property type="term" value="P:mitochondrial fission"/>
    <property type="evidence" value="ECO:0007669"/>
    <property type="project" value="TreeGrafter"/>
</dbReference>
<dbReference type="InterPro" id="IPR045063">
    <property type="entry name" value="Dynamin_N"/>
</dbReference>
<dbReference type="FunFam" id="3.40.50.300:FF:001425">
    <property type="entry name" value="Dynamin GTPase, putative"/>
    <property type="match status" value="1"/>
</dbReference>
<dbReference type="InterPro" id="IPR020850">
    <property type="entry name" value="GED_dom"/>
</dbReference>
<feature type="compositionally biased region" description="Polar residues" evidence="1">
    <location>
        <begin position="611"/>
        <end position="624"/>
    </location>
</feature>
<dbReference type="PRINTS" id="PR00195">
    <property type="entry name" value="DYNAMIN"/>
</dbReference>
<reference evidence="4 5" key="1">
    <citation type="submission" date="2016-04" db="EMBL/GenBank/DDBJ databases">
        <title>A degradative enzymes factory behind the ericoid mycorrhizal symbiosis.</title>
        <authorList>
            <consortium name="DOE Joint Genome Institute"/>
            <person name="Martino E."/>
            <person name="Morin E."/>
            <person name="Grelet G."/>
            <person name="Kuo A."/>
            <person name="Kohler A."/>
            <person name="Daghino S."/>
            <person name="Barry K."/>
            <person name="Choi C."/>
            <person name="Cichocki N."/>
            <person name="Clum A."/>
            <person name="Copeland A."/>
            <person name="Hainaut M."/>
            <person name="Haridas S."/>
            <person name="Labutti K."/>
            <person name="Lindquist E."/>
            <person name="Lipzen A."/>
            <person name="Khouja H.-R."/>
            <person name="Murat C."/>
            <person name="Ohm R."/>
            <person name="Olson A."/>
            <person name="Spatafora J."/>
            <person name="Veneault-Fourrey C."/>
            <person name="Henrissat B."/>
            <person name="Grigoriev I."/>
            <person name="Martin F."/>
            <person name="Perotto S."/>
        </authorList>
    </citation>
    <scope>NUCLEOTIDE SEQUENCE [LARGE SCALE GENOMIC DNA]</scope>
    <source>
        <strain evidence="4 5">E</strain>
    </source>
</reference>
<dbReference type="EMBL" id="KZ613743">
    <property type="protein sequence ID" value="PMD66783.1"/>
    <property type="molecule type" value="Genomic_DNA"/>
</dbReference>
<evidence type="ECO:0000259" key="3">
    <source>
        <dbReference type="PROSITE" id="PS51718"/>
    </source>
</evidence>
<feature type="compositionally biased region" description="Basic and acidic residues" evidence="1">
    <location>
        <begin position="639"/>
        <end position="652"/>
    </location>
</feature>
<name>A0A2J6TUS0_9HELO</name>
<dbReference type="GeneID" id="36594399"/>
<gene>
    <name evidence="4" type="ORF">K444DRAFT_659015</name>
</gene>
<feature type="compositionally biased region" description="Basic and acidic residues" evidence="1">
    <location>
        <begin position="665"/>
        <end position="681"/>
    </location>
</feature>
<dbReference type="PANTHER" id="PTHR11566">
    <property type="entry name" value="DYNAMIN"/>
    <property type="match status" value="1"/>
</dbReference>
<protein>
    <recommendedName>
        <fullName evidence="6">Dynamin family protein</fullName>
    </recommendedName>
</protein>
<dbReference type="OrthoDB" id="415706at2759"/>
<dbReference type="PANTHER" id="PTHR11566:SF21">
    <property type="entry name" value="DYNAMIN RELATED PROTEIN 1, ISOFORM A"/>
    <property type="match status" value="1"/>
</dbReference>
<dbReference type="PROSITE" id="PS51388">
    <property type="entry name" value="GED"/>
    <property type="match status" value="1"/>
</dbReference>
<evidence type="ECO:0008006" key="6">
    <source>
        <dbReference type="Google" id="ProtNLM"/>
    </source>
</evidence>
<evidence type="ECO:0000313" key="5">
    <source>
        <dbReference type="Proteomes" id="UP000235371"/>
    </source>
</evidence>
<dbReference type="GO" id="GO:0005525">
    <property type="term" value="F:GTP binding"/>
    <property type="evidence" value="ECO:0007669"/>
    <property type="project" value="InterPro"/>
</dbReference>
<feature type="domain" description="Dynamin-type G" evidence="3">
    <location>
        <begin position="37"/>
        <end position="324"/>
    </location>
</feature>
<dbReference type="InterPro" id="IPR001401">
    <property type="entry name" value="Dynamin_GTPase"/>
</dbReference>
<feature type="compositionally biased region" description="Basic residues" evidence="1">
    <location>
        <begin position="686"/>
        <end position="696"/>
    </location>
</feature>
<dbReference type="Pfam" id="PF00350">
    <property type="entry name" value="Dynamin_N"/>
    <property type="match status" value="1"/>
</dbReference>
<dbReference type="GO" id="GO:0016020">
    <property type="term" value="C:membrane"/>
    <property type="evidence" value="ECO:0007669"/>
    <property type="project" value="TreeGrafter"/>
</dbReference>
<dbReference type="SUPFAM" id="SSF52540">
    <property type="entry name" value="P-loop containing nucleoside triphosphate hydrolases"/>
    <property type="match status" value="1"/>
</dbReference>
<organism evidence="4 5">
    <name type="scientific">Hyaloscypha bicolor E</name>
    <dbReference type="NCBI Taxonomy" id="1095630"/>
    <lineage>
        <taxon>Eukaryota</taxon>
        <taxon>Fungi</taxon>
        <taxon>Dikarya</taxon>
        <taxon>Ascomycota</taxon>
        <taxon>Pezizomycotina</taxon>
        <taxon>Leotiomycetes</taxon>
        <taxon>Helotiales</taxon>
        <taxon>Hyaloscyphaceae</taxon>
        <taxon>Hyaloscypha</taxon>
        <taxon>Hyaloscypha bicolor</taxon>
    </lineage>
</organism>
<sequence length="705" mass="78580">MVLKPFHTEALNGLCSKDQLDLLDSIDCLRSQGISHYVSLPQIIVCGDQSSGKSSVLEAISGVPFPTKSNLCTRFPIELVLRKTSHIGVSVSIVPHESRSESGQLSLGGFHEKLDGFDGLPTLIENAKAALAISTHGRAFSKDLLRVEVSGPDRPHLTIVDLPGLIHSETKQQSASDVELVQDVVQAYMKEPRSIILAVVSAKNDYANQIVLKLARAADKKGNRTLGVITKPDTLIASSESEAMYVSLARNQDVEFRLGWHVLKNMDSETGEWSLADRDVKEEEFFSQGIWEDLPRSLLGVDKLRNRLSKSLIKASVDGTYNDPFFEDAQSEPGYQKRIRAVVQNLNLDFAERIARRGHYREIIDSPRKTAVPRGVTATTREDFMDHIQHLVRRTKGRELPGTFNPMIVADLFLEQSSPWEALTRGHIEKVWQAAKKFLTLTTTYVADTATSKTLFQKIFEPALKELLGTLNAKSTELLTPHQKSHPITYNHYFTEALQKARNERSRDEYTRIIKDFFGTSSIESVALKRFVDDIAIEVIEAKLISPLHNIFSPITVTSMSADLVTCIAGESEENRAQRAQLNKQLEVLMKGIETCRRFVGVRILGGVDDSTVQSENTSNSTDYVPSGSDEAFDDSASDDGRSLSDSFHRGASEPIQYPAPVPLGEREVVEELNDEPKEEIYISSKSKKDKKKSKVAAKWFSEYD</sequence>
<dbReference type="RefSeq" id="XP_024743687.1">
    <property type="nucleotide sequence ID" value="XM_024886322.1"/>
</dbReference>
<dbReference type="STRING" id="1095630.A0A2J6TUS0"/>
<accession>A0A2J6TUS0</accession>
<dbReference type="GO" id="GO:0048312">
    <property type="term" value="P:intracellular distribution of mitochondria"/>
    <property type="evidence" value="ECO:0007669"/>
    <property type="project" value="TreeGrafter"/>
</dbReference>
<dbReference type="AlphaFoldDB" id="A0A2J6TUS0"/>
<dbReference type="GO" id="GO:0005874">
    <property type="term" value="C:microtubule"/>
    <property type="evidence" value="ECO:0007669"/>
    <property type="project" value="TreeGrafter"/>
</dbReference>
<dbReference type="InterPro" id="IPR027417">
    <property type="entry name" value="P-loop_NTPase"/>
</dbReference>
<dbReference type="CDD" id="cd08771">
    <property type="entry name" value="DLP_1"/>
    <property type="match status" value="1"/>
</dbReference>
<dbReference type="GO" id="GO:0016559">
    <property type="term" value="P:peroxisome fission"/>
    <property type="evidence" value="ECO:0007669"/>
    <property type="project" value="TreeGrafter"/>
</dbReference>
<dbReference type="GO" id="GO:0006897">
    <property type="term" value="P:endocytosis"/>
    <property type="evidence" value="ECO:0007669"/>
    <property type="project" value="TreeGrafter"/>
</dbReference>
<dbReference type="InterPro" id="IPR022812">
    <property type="entry name" value="Dynamin"/>
</dbReference>
<evidence type="ECO:0000256" key="1">
    <source>
        <dbReference type="SAM" id="MobiDB-lite"/>
    </source>
</evidence>
<dbReference type="Proteomes" id="UP000235371">
    <property type="component" value="Unassembled WGS sequence"/>
</dbReference>
<feature type="domain" description="GED" evidence="2">
    <location>
        <begin position="513"/>
        <end position="604"/>
    </location>
</feature>
<dbReference type="PROSITE" id="PS51718">
    <property type="entry name" value="G_DYNAMIN_2"/>
    <property type="match status" value="1"/>
</dbReference>
<evidence type="ECO:0000259" key="2">
    <source>
        <dbReference type="PROSITE" id="PS51388"/>
    </source>
</evidence>
<evidence type="ECO:0000313" key="4">
    <source>
        <dbReference type="EMBL" id="PMD66783.1"/>
    </source>
</evidence>
<feature type="region of interest" description="Disordered" evidence="1">
    <location>
        <begin position="611"/>
        <end position="696"/>
    </location>
</feature>
<proteinExistence type="predicted"/>
<dbReference type="GO" id="GO:0003924">
    <property type="term" value="F:GTPase activity"/>
    <property type="evidence" value="ECO:0007669"/>
    <property type="project" value="InterPro"/>
</dbReference>
<dbReference type="Gene3D" id="3.40.50.300">
    <property type="entry name" value="P-loop containing nucleotide triphosphate hydrolases"/>
    <property type="match status" value="1"/>
</dbReference>
<dbReference type="SMART" id="SM00053">
    <property type="entry name" value="DYNc"/>
    <property type="match status" value="1"/>
</dbReference>
<keyword evidence="5" id="KW-1185">Reference proteome</keyword>
<dbReference type="GO" id="GO:0005739">
    <property type="term" value="C:mitochondrion"/>
    <property type="evidence" value="ECO:0007669"/>
    <property type="project" value="TreeGrafter"/>
</dbReference>
<dbReference type="GO" id="GO:0008017">
    <property type="term" value="F:microtubule binding"/>
    <property type="evidence" value="ECO:0007669"/>
    <property type="project" value="TreeGrafter"/>
</dbReference>
<dbReference type="InterPro" id="IPR030381">
    <property type="entry name" value="G_DYNAMIN_dom"/>
</dbReference>